<dbReference type="WBParaSite" id="ES5_v2.g20354.t1">
    <property type="protein sequence ID" value="ES5_v2.g20354.t1"/>
    <property type="gene ID" value="ES5_v2.g20354"/>
</dbReference>
<organism evidence="1 2">
    <name type="scientific">Panagrolaimus sp. ES5</name>
    <dbReference type="NCBI Taxonomy" id="591445"/>
    <lineage>
        <taxon>Eukaryota</taxon>
        <taxon>Metazoa</taxon>
        <taxon>Ecdysozoa</taxon>
        <taxon>Nematoda</taxon>
        <taxon>Chromadorea</taxon>
        <taxon>Rhabditida</taxon>
        <taxon>Tylenchina</taxon>
        <taxon>Panagrolaimomorpha</taxon>
        <taxon>Panagrolaimoidea</taxon>
        <taxon>Panagrolaimidae</taxon>
        <taxon>Panagrolaimus</taxon>
    </lineage>
</organism>
<sequence length="77" mass="8605">MEFKLVFFMIVSATIFSIAFGDNISPFAGNVKQVAEIVKKLLEENKVVVENRVGEEIFLKCASGDDDIGWHTLKPDD</sequence>
<dbReference type="Proteomes" id="UP000887579">
    <property type="component" value="Unplaced"/>
</dbReference>
<reference evidence="2" key="1">
    <citation type="submission" date="2022-11" db="UniProtKB">
        <authorList>
            <consortium name="WormBaseParasite"/>
        </authorList>
    </citation>
    <scope>IDENTIFICATION</scope>
</reference>
<name>A0AC34FSL1_9BILA</name>
<evidence type="ECO:0000313" key="1">
    <source>
        <dbReference type="Proteomes" id="UP000887579"/>
    </source>
</evidence>
<accession>A0AC34FSL1</accession>
<protein>
    <submittedName>
        <fullName evidence="2">Uncharacterized protein</fullName>
    </submittedName>
</protein>
<proteinExistence type="predicted"/>
<evidence type="ECO:0000313" key="2">
    <source>
        <dbReference type="WBParaSite" id="ES5_v2.g20354.t1"/>
    </source>
</evidence>